<accession>A0ABV7DPF3</accession>
<keyword evidence="3" id="KW-0813">Transport</keyword>
<feature type="transmembrane region" description="Helical" evidence="8">
    <location>
        <begin position="21"/>
        <end position="41"/>
    </location>
</feature>
<evidence type="ECO:0000256" key="1">
    <source>
        <dbReference type="ARBA" id="ARBA00004651"/>
    </source>
</evidence>
<dbReference type="Pfam" id="PF03591">
    <property type="entry name" value="AzlC"/>
    <property type="match status" value="1"/>
</dbReference>
<evidence type="ECO:0000256" key="3">
    <source>
        <dbReference type="ARBA" id="ARBA00022448"/>
    </source>
</evidence>
<evidence type="ECO:0000256" key="2">
    <source>
        <dbReference type="ARBA" id="ARBA00010735"/>
    </source>
</evidence>
<comment type="subcellular location">
    <subcellularLocation>
        <location evidence="1">Cell membrane</location>
        <topology evidence="1">Multi-pass membrane protein</topology>
    </subcellularLocation>
</comment>
<dbReference type="InterPro" id="IPR011606">
    <property type="entry name" value="Brnchd-chn_aa_trnsp_permease"/>
</dbReference>
<feature type="transmembrane region" description="Helical" evidence="8">
    <location>
        <begin position="133"/>
        <end position="159"/>
    </location>
</feature>
<keyword evidence="5 8" id="KW-0812">Transmembrane</keyword>
<dbReference type="PANTHER" id="PTHR34979">
    <property type="entry name" value="INNER MEMBRANE PROTEIN YGAZ"/>
    <property type="match status" value="1"/>
</dbReference>
<keyword evidence="6 8" id="KW-1133">Transmembrane helix</keyword>
<dbReference type="Proteomes" id="UP001595445">
    <property type="component" value="Unassembled WGS sequence"/>
</dbReference>
<keyword evidence="7 8" id="KW-0472">Membrane</keyword>
<reference evidence="10" key="1">
    <citation type="journal article" date="2019" name="Int. J. Syst. Evol. Microbiol.">
        <title>The Global Catalogue of Microorganisms (GCM) 10K type strain sequencing project: providing services to taxonomists for standard genome sequencing and annotation.</title>
        <authorList>
            <consortium name="The Broad Institute Genomics Platform"/>
            <consortium name="The Broad Institute Genome Sequencing Center for Infectious Disease"/>
            <person name="Wu L."/>
            <person name="Ma J."/>
        </authorList>
    </citation>
    <scope>NUCLEOTIDE SEQUENCE [LARGE SCALE GENOMIC DNA]</scope>
    <source>
        <strain evidence="10">KCTC 62102</strain>
    </source>
</reference>
<keyword evidence="4" id="KW-1003">Cell membrane</keyword>
<evidence type="ECO:0000256" key="5">
    <source>
        <dbReference type="ARBA" id="ARBA00022692"/>
    </source>
</evidence>
<gene>
    <name evidence="9" type="ORF">ACFOD6_01420</name>
</gene>
<evidence type="ECO:0000313" key="9">
    <source>
        <dbReference type="EMBL" id="MFC3084695.1"/>
    </source>
</evidence>
<proteinExistence type="inferred from homology"/>
<evidence type="ECO:0000256" key="6">
    <source>
        <dbReference type="ARBA" id="ARBA00022989"/>
    </source>
</evidence>
<dbReference type="RefSeq" id="WP_197642506.1">
    <property type="nucleotide sequence ID" value="NZ_JAEACP010000005.1"/>
</dbReference>
<sequence>MGRALFTWNGFRRGAREGLPLAASIFAYGLGFGLVAAQAGFGVAKAMATSAAIYSGSAQLAAVNLLQTGEATLLALFATILVINARYLLFGAALQPWLWQAGPLRSYGSLLLLGDANWLLTMRRIAQGEEDRAYLAGTGAPIALGWLAGTALGAAAVSVLPRPEALGFDLMLPCFATAMVAAMARRGVDLVPVAVGAGAALGIAQLLGPAAAVIGAGLAGGAVAALMYRPPA</sequence>
<feature type="transmembrane region" description="Helical" evidence="8">
    <location>
        <begin position="165"/>
        <end position="182"/>
    </location>
</feature>
<evidence type="ECO:0000256" key="7">
    <source>
        <dbReference type="ARBA" id="ARBA00023136"/>
    </source>
</evidence>
<evidence type="ECO:0000256" key="4">
    <source>
        <dbReference type="ARBA" id="ARBA00022475"/>
    </source>
</evidence>
<name>A0ABV7DPF3_9RHOB</name>
<evidence type="ECO:0000256" key="8">
    <source>
        <dbReference type="SAM" id="Phobius"/>
    </source>
</evidence>
<comment type="similarity">
    <text evidence="2">Belongs to the AzlC family.</text>
</comment>
<organism evidence="9 10">
    <name type="scientific">Tabrizicola soli</name>
    <dbReference type="NCBI Taxonomy" id="2185115"/>
    <lineage>
        <taxon>Bacteria</taxon>
        <taxon>Pseudomonadati</taxon>
        <taxon>Pseudomonadota</taxon>
        <taxon>Alphaproteobacteria</taxon>
        <taxon>Rhodobacterales</taxon>
        <taxon>Paracoccaceae</taxon>
        <taxon>Tabrizicola</taxon>
    </lineage>
</organism>
<evidence type="ECO:0000313" key="10">
    <source>
        <dbReference type="Proteomes" id="UP001595445"/>
    </source>
</evidence>
<keyword evidence="10" id="KW-1185">Reference proteome</keyword>
<feature type="transmembrane region" description="Helical" evidence="8">
    <location>
        <begin position="73"/>
        <end position="98"/>
    </location>
</feature>
<dbReference type="EMBL" id="JBHRSM010000001">
    <property type="protein sequence ID" value="MFC3084695.1"/>
    <property type="molecule type" value="Genomic_DNA"/>
</dbReference>
<dbReference type="PANTHER" id="PTHR34979:SF1">
    <property type="entry name" value="INNER MEMBRANE PROTEIN YGAZ"/>
    <property type="match status" value="1"/>
</dbReference>
<protein>
    <submittedName>
        <fullName evidence="9">AzlC family ABC transporter permease</fullName>
    </submittedName>
</protein>
<comment type="caution">
    <text evidence="9">The sequence shown here is derived from an EMBL/GenBank/DDBJ whole genome shotgun (WGS) entry which is preliminary data.</text>
</comment>